<sequence length="226" mass="24460">MAAQTTTIGVILFDGFELLDTFGPLEFLNYCPGVQHYIITESGNPASVWLGAPKPGAAPALATSVVASYSFDNAPDLDVILLPGGFGTRAQEKNEKMVQFLKKAGQKAKYVLTVCTGSLLFSRTGLLDGRPVTSNKAVMSRPEEFNSDKYPGPQWKPHARWVHHASTGADVPDLWTSSGVAAGMDMTIAFISHVWGAEIARRIAQGSEYTPQEDPDVDVFADIYHL</sequence>
<dbReference type="CDD" id="cd03139">
    <property type="entry name" value="GATase1_PfpI_2"/>
    <property type="match status" value="1"/>
</dbReference>
<evidence type="ECO:0000259" key="1">
    <source>
        <dbReference type="Pfam" id="PF01965"/>
    </source>
</evidence>
<dbReference type="InterPro" id="IPR052158">
    <property type="entry name" value="INH-QAR"/>
</dbReference>
<evidence type="ECO:0000313" key="3">
    <source>
        <dbReference type="Proteomes" id="UP000070544"/>
    </source>
</evidence>
<dbReference type="STRING" id="1344416.A0A139A0S6"/>
<evidence type="ECO:0000313" key="2">
    <source>
        <dbReference type="EMBL" id="KXS10379.1"/>
    </source>
</evidence>
<dbReference type="PANTHER" id="PTHR43130:SF15">
    <property type="entry name" value="THIJ_PFPI FAMILY PROTEIN (AFU_ORTHOLOGUE AFUA_5G14240)"/>
    <property type="match status" value="1"/>
</dbReference>
<dbReference type="AlphaFoldDB" id="A0A139A0S6"/>
<organism evidence="2 3">
    <name type="scientific">Gonapodya prolifera (strain JEL478)</name>
    <name type="common">Monoblepharis prolifera</name>
    <dbReference type="NCBI Taxonomy" id="1344416"/>
    <lineage>
        <taxon>Eukaryota</taxon>
        <taxon>Fungi</taxon>
        <taxon>Fungi incertae sedis</taxon>
        <taxon>Chytridiomycota</taxon>
        <taxon>Chytridiomycota incertae sedis</taxon>
        <taxon>Monoblepharidomycetes</taxon>
        <taxon>Monoblepharidales</taxon>
        <taxon>Gonapodyaceae</taxon>
        <taxon>Gonapodya</taxon>
    </lineage>
</organism>
<dbReference type="InterPro" id="IPR002818">
    <property type="entry name" value="DJ-1/PfpI"/>
</dbReference>
<proteinExistence type="predicted"/>
<dbReference type="Gene3D" id="3.40.50.880">
    <property type="match status" value="1"/>
</dbReference>
<dbReference type="OrthoDB" id="543156at2759"/>
<name>A0A139A0S6_GONPJ</name>
<reference evidence="2 3" key="1">
    <citation type="journal article" date="2015" name="Genome Biol. Evol.">
        <title>Phylogenomic analyses indicate that early fungi evolved digesting cell walls of algal ancestors of land plants.</title>
        <authorList>
            <person name="Chang Y."/>
            <person name="Wang S."/>
            <person name="Sekimoto S."/>
            <person name="Aerts A.L."/>
            <person name="Choi C."/>
            <person name="Clum A."/>
            <person name="LaButti K.M."/>
            <person name="Lindquist E.A."/>
            <person name="Yee Ngan C."/>
            <person name="Ohm R.A."/>
            <person name="Salamov A.A."/>
            <person name="Grigoriev I.V."/>
            <person name="Spatafora J.W."/>
            <person name="Berbee M.L."/>
        </authorList>
    </citation>
    <scope>NUCLEOTIDE SEQUENCE [LARGE SCALE GENOMIC DNA]</scope>
    <source>
        <strain evidence="2 3">JEL478</strain>
    </source>
</reference>
<dbReference type="PANTHER" id="PTHR43130">
    <property type="entry name" value="ARAC-FAMILY TRANSCRIPTIONAL REGULATOR"/>
    <property type="match status" value="1"/>
</dbReference>
<feature type="domain" description="DJ-1/PfpI" evidence="1">
    <location>
        <begin position="8"/>
        <end position="142"/>
    </location>
</feature>
<dbReference type="OMA" id="DMIGPYE"/>
<accession>A0A139A0S6</accession>
<dbReference type="InterPro" id="IPR029062">
    <property type="entry name" value="Class_I_gatase-like"/>
</dbReference>
<dbReference type="SUPFAM" id="SSF52317">
    <property type="entry name" value="Class I glutamine amidotransferase-like"/>
    <property type="match status" value="1"/>
</dbReference>
<keyword evidence="3" id="KW-1185">Reference proteome</keyword>
<dbReference type="Pfam" id="PF01965">
    <property type="entry name" value="DJ-1_PfpI"/>
    <property type="match status" value="1"/>
</dbReference>
<dbReference type="Proteomes" id="UP000070544">
    <property type="component" value="Unassembled WGS sequence"/>
</dbReference>
<dbReference type="EMBL" id="KQ965827">
    <property type="protein sequence ID" value="KXS10379.1"/>
    <property type="molecule type" value="Genomic_DNA"/>
</dbReference>
<gene>
    <name evidence="2" type="ORF">M427DRAFT_37329</name>
</gene>
<protein>
    <submittedName>
        <fullName evidence="2">DJ-1/PfpI family protein</fullName>
    </submittedName>
</protein>